<evidence type="ECO:0000313" key="2">
    <source>
        <dbReference type="Proteomes" id="UP001283361"/>
    </source>
</evidence>
<gene>
    <name evidence="1" type="ORF">RRG08_065660</name>
</gene>
<accession>A0AAE0ZEG6</accession>
<organism evidence="1 2">
    <name type="scientific">Elysia crispata</name>
    <name type="common">lettuce slug</name>
    <dbReference type="NCBI Taxonomy" id="231223"/>
    <lineage>
        <taxon>Eukaryota</taxon>
        <taxon>Metazoa</taxon>
        <taxon>Spiralia</taxon>
        <taxon>Lophotrochozoa</taxon>
        <taxon>Mollusca</taxon>
        <taxon>Gastropoda</taxon>
        <taxon>Heterobranchia</taxon>
        <taxon>Euthyneura</taxon>
        <taxon>Panpulmonata</taxon>
        <taxon>Sacoglossa</taxon>
        <taxon>Placobranchoidea</taxon>
        <taxon>Plakobranchidae</taxon>
        <taxon>Elysia</taxon>
    </lineage>
</organism>
<protein>
    <submittedName>
        <fullName evidence="1">Uncharacterized protein</fullName>
    </submittedName>
</protein>
<keyword evidence="2" id="KW-1185">Reference proteome</keyword>
<comment type="caution">
    <text evidence="1">The sequence shown here is derived from an EMBL/GenBank/DDBJ whole genome shotgun (WGS) entry which is preliminary data.</text>
</comment>
<dbReference type="AlphaFoldDB" id="A0AAE0ZEG6"/>
<reference evidence="1" key="1">
    <citation type="journal article" date="2023" name="G3 (Bethesda)">
        <title>A reference genome for the long-term kleptoplast-retaining sea slug Elysia crispata morphotype clarki.</title>
        <authorList>
            <person name="Eastman K.E."/>
            <person name="Pendleton A.L."/>
            <person name="Shaikh M.A."/>
            <person name="Suttiyut T."/>
            <person name="Ogas R."/>
            <person name="Tomko P."/>
            <person name="Gavelis G."/>
            <person name="Widhalm J.R."/>
            <person name="Wisecaver J.H."/>
        </authorList>
    </citation>
    <scope>NUCLEOTIDE SEQUENCE</scope>
    <source>
        <strain evidence="1">ECLA1</strain>
    </source>
</reference>
<sequence length="268" mass="29706">MERRLMMKPICLGDDVMKKERKTQTHTNTLRGVHGLKTLHNTSGLSYLIRSSRFTDSKLSPTQMGCPILSGPPDSRTQNSPQTQVGCPILSGPPDSRNQNSSQHKWVVLSDQVLQIYEVKTLPNTSGLSYLIRSSRFTDSKLSPTQVGCPILSGPPDSRTQNSPQHKWVVLSYQVLQIHGLKTLPNTSGLSYLIRSSRFTDSKLSPTQVGCPILSGPPDSRTQNSPQHKWVVLSYQVLQIHGLKTLPKHKVRLKHLAPGQTTPIAMCT</sequence>
<proteinExistence type="predicted"/>
<dbReference type="EMBL" id="JAWDGP010004164">
    <property type="protein sequence ID" value="KAK3767276.1"/>
    <property type="molecule type" value="Genomic_DNA"/>
</dbReference>
<name>A0AAE0ZEG6_9GAST</name>
<evidence type="ECO:0000313" key="1">
    <source>
        <dbReference type="EMBL" id="KAK3767276.1"/>
    </source>
</evidence>
<dbReference type="Proteomes" id="UP001283361">
    <property type="component" value="Unassembled WGS sequence"/>
</dbReference>